<evidence type="ECO:0000256" key="3">
    <source>
        <dbReference type="ARBA" id="ARBA00022638"/>
    </source>
</evidence>
<dbReference type="Gene3D" id="1.10.530.40">
    <property type="match status" value="1"/>
</dbReference>
<dbReference type="GO" id="GO:0009253">
    <property type="term" value="P:peptidoglycan catabolic process"/>
    <property type="evidence" value="ECO:0007669"/>
    <property type="project" value="InterPro"/>
</dbReference>
<dbReference type="AlphaFoldDB" id="A0A0H3G2G7"/>
<keyword evidence="3 6" id="KW-0081">Bacteriolytic enzyme</keyword>
<dbReference type="GO" id="GO:0042742">
    <property type="term" value="P:defense response to bacterium"/>
    <property type="evidence" value="ECO:0007669"/>
    <property type="project" value="UniProtKB-KW"/>
</dbReference>
<dbReference type="InterPro" id="IPR043688">
    <property type="entry name" value="SAR_endolysin-like"/>
</dbReference>
<dbReference type="GO" id="GO:0031640">
    <property type="term" value="P:killing of cells of another organism"/>
    <property type="evidence" value="ECO:0007669"/>
    <property type="project" value="UniProtKB-KW"/>
</dbReference>
<name>A0A0H3G2G7_KLEAK</name>
<dbReference type="PANTHER" id="PTHR38107">
    <property type="match status" value="1"/>
</dbReference>
<dbReference type="EC" id="3.2.1.17" evidence="6"/>
<dbReference type="Proteomes" id="UP000008881">
    <property type="component" value="Chromosome"/>
</dbReference>
<dbReference type="KEGG" id="eae:EAE_22350"/>
<dbReference type="InterPro" id="IPR023347">
    <property type="entry name" value="Lysozyme_dom_sf"/>
</dbReference>
<gene>
    <name evidence="7" type="ordered locus">EAE_22350</name>
</gene>
<dbReference type="GO" id="GO:0003796">
    <property type="term" value="F:lysozyme activity"/>
    <property type="evidence" value="ECO:0007669"/>
    <property type="project" value="UniProtKB-EC"/>
</dbReference>
<sequence>MNPTLRNKLIGAIAGGSGAIAIASVMLGNADGLEGRRYYAYQDVVGVWTVCDGHTGTDIRRGHRYTDKECDNLLKADLRKVANAIDPLIKVRIPGPTRAALYSFTYNVGLGAFASSTLLKKLNSGDIPAACKELQRWTYAGGKQWKGLISRRDIERQVCEWGQKWAD</sequence>
<dbReference type="PANTHER" id="PTHR38107:SF3">
    <property type="entry name" value="LYSOZYME RRRD-RELATED"/>
    <property type="match status" value="1"/>
</dbReference>
<dbReference type="eggNOG" id="COG3772">
    <property type="taxonomic scope" value="Bacteria"/>
</dbReference>
<keyword evidence="5 6" id="KW-0326">Glycosidase</keyword>
<dbReference type="GeneID" id="93312637"/>
<dbReference type="HAMAP" id="MF_04136">
    <property type="entry name" value="SAR_ENDOLYSIN"/>
    <property type="match status" value="1"/>
</dbReference>
<evidence type="ECO:0000256" key="1">
    <source>
        <dbReference type="ARBA" id="ARBA00000632"/>
    </source>
</evidence>
<dbReference type="Pfam" id="PF00959">
    <property type="entry name" value="Phage_lysozyme"/>
    <property type="match status" value="1"/>
</dbReference>
<evidence type="ECO:0000256" key="5">
    <source>
        <dbReference type="ARBA" id="ARBA00023295"/>
    </source>
</evidence>
<comment type="catalytic activity">
    <reaction evidence="1 6">
        <text>Hydrolysis of (1-&gt;4)-beta-linkages between N-acetylmuramic acid and N-acetyl-D-glucosamine residues in a peptidoglycan and between N-acetyl-D-glucosamine residues in chitodextrins.</text>
        <dbReference type="EC" id="3.2.1.17"/>
    </reaction>
</comment>
<evidence type="ECO:0000313" key="8">
    <source>
        <dbReference type="Proteomes" id="UP000008881"/>
    </source>
</evidence>
<dbReference type="InterPro" id="IPR002196">
    <property type="entry name" value="Glyco_hydro_24"/>
</dbReference>
<organism evidence="7 8">
    <name type="scientific">Klebsiella aerogenes (strain ATCC 13048 / DSM 30053 / CCUG 1429 / JCM 1235 / KCTC 2190 / NBRC 13534 / NCIMB 10102 / NCTC 10006 / CDC 819-56)</name>
    <name type="common">Enterobacter aerogenes</name>
    <dbReference type="NCBI Taxonomy" id="1028307"/>
    <lineage>
        <taxon>Bacteria</taxon>
        <taxon>Pseudomonadati</taxon>
        <taxon>Pseudomonadota</taxon>
        <taxon>Gammaproteobacteria</taxon>
        <taxon>Enterobacterales</taxon>
        <taxon>Enterobacteriaceae</taxon>
        <taxon>Klebsiella/Raoultella group</taxon>
        <taxon>Klebsiella</taxon>
    </lineage>
</organism>
<accession>A0A0H3G2G7</accession>
<dbReference type="HOGENOM" id="CLU_091641_4_1_6"/>
<proteinExistence type="inferred from homology"/>
<dbReference type="OrthoDB" id="8141296at2"/>
<evidence type="ECO:0000313" key="7">
    <source>
        <dbReference type="EMBL" id="AEG99369.1"/>
    </source>
</evidence>
<dbReference type="GO" id="GO:0016998">
    <property type="term" value="P:cell wall macromolecule catabolic process"/>
    <property type="evidence" value="ECO:0007669"/>
    <property type="project" value="InterPro"/>
</dbReference>
<keyword evidence="4 6" id="KW-0378">Hydrolase</keyword>
<reference evidence="7 8" key="1">
    <citation type="journal article" date="2012" name="J. Bacteriol.">
        <title>Complete genome sequence of Enterobacter aerogenes KCTC 2190.</title>
        <authorList>
            <person name="Shin S.H."/>
            <person name="Kim S."/>
            <person name="Kim J.Y."/>
            <person name="Lee S."/>
            <person name="Um Y."/>
            <person name="Oh M.K."/>
            <person name="Kim Y.R."/>
            <person name="Lee J."/>
            <person name="Yang K.S."/>
        </authorList>
    </citation>
    <scope>NUCLEOTIDE SEQUENCE [LARGE SCALE GENOMIC DNA]</scope>
    <source>
        <strain evidence="7 8">KCTC 2190</strain>
    </source>
</reference>
<evidence type="ECO:0000256" key="2">
    <source>
        <dbReference type="ARBA" id="ARBA00022529"/>
    </source>
</evidence>
<keyword evidence="8" id="KW-1185">Reference proteome</keyword>
<dbReference type="CDD" id="cd16900">
    <property type="entry name" value="endolysin_R21-like"/>
    <property type="match status" value="1"/>
</dbReference>
<dbReference type="InterPro" id="IPR034690">
    <property type="entry name" value="Endolysin_T4_type"/>
</dbReference>
<keyword evidence="2 6" id="KW-0929">Antimicrobial</keyword>
<dbReference type="EMBL" id="CP002824">
    <property type="protein sequence ID" value="AEG99369.1"/>
    <property type="molecule type" value="Genomic_DNA"/>
</dbReference>
<dbReference type="HAMAP" id="MF_04110">
    <property type="entry name" value="ENDOLYSIN_T4"/>
    <property type="match status" value="1"/>
</dbReference>
<evidence type="ECO:0000256" key="4">
    <source>
        <dbReference type="ARBA" id="ARBA00022801"/>
    </source>
</evidence>
<dbReference type="InterPro" id="IPR023346">
    <property type="entry name" value="Lysozyme-like_dom_sf"/>
</dbReference>
<dbReference type="SUPFAM" id="SSF53955">
    <property type="entry name" value="Lysozyme-like"/>
    <property type="match status" value="1"/>
</dbReference>
<comment type="similarity">
    <text evidence="6">Belongs to the glycosyl hydrolase 24 family.</text>
</comment>
<evidence type="ECO:0000256" key="6">
    <source>
        <dbReference type="RuleBase" id="RU003788"/>
    </source>
</evidence>
<dbReference type="RefSeq" id="WP_015705889.1">
    <property type="nucleotide sequence ID" value="NC_015663.1"/>
</dbReference>
<protein>
    <recommendedName>
        <fullName evidence="6">Lysozyme</fullName>
        <ecNumber evidence="6">3.2.1.17</ecNumber>
    </recommendedName>
</protein>
<dbReference type="InterPro" id="IPR051018">
    <property type="entry name" value="Bacteriophage_GH24"/>
</dbReference>
<dbReference type="PATRIC" id="fig|1028307.3.peg.4438"/>